<protein>
    <submittedName>
        <fullName evidence="8">Cytochrome P450</fullName>
    </submittedName>
</protein>
<dbReference type="PANTHER" id="PTHR24291:SF50">
    <property type="entry name" value="BIFUNCTIONAL ALBAFLAVENONE MONOOXYGENASE_TERPENE SYNTHASE"/>
    <property type="match status" value="1"/>
</dbReference>
<dbReference type="SUPFAM" id="SSF48264">
    <property type="entry name" value="Cytochrome P450"/>
    <property type="match status" value="1"/>
</dbReference>
<dbReference type="RefSeq" id="WP_160879381.1">
    <property type="nucleotide sequence ID" value="NZ_WUEK01000012.1"/>
</dbReference>
<dbReference type="PANTHER" id="PTHR24291">
    <property type="entry name" value="CYTOCHROME P450 FAMILY 4"/>
    <property type="match status" value="1"/>
</dbReference>
<evidence type="ECO:0000256" key="7">
    <source>
        <dbReference type="PIRSR" id="PIRSR602401-1"/>
    </source>
</evidence>
<sequence>MASATAPGRPVPRLRGHWLLGSMAAVQADFLGAMLQAHRDLGPVVRVDVGPPGWRETIYSVSSPELASELLAAPERWTKDEPGYRELKRMGDGLLTSEGLRWRRQRRMLAPLLTPRRIGASYVPVIVEEAERVGARWRQAAEAGERVDASAEMLELTSRTIGRILFGAQMDPAVPQIMRWTDVNDEMMRRTVSPHPLPLWIPTPANRRFRRGLREMRAVVDGVVAQRRAQGSAATDDMLDLILGARDKDGTRLSDEEVTDQALVFLTAGHDTTATTLACALAELARHPELQQDVRDELDRELGGRRATAEDLPRLAVTGRFVREAMRLWPASHSLGRAPVEDEVLGGYRIPAGSSVIVFSYALHREADVWEDPDTFDPSRFDVTDPDVVRRQRAAWMVLGSGPHSCVGANLTTIETVLVLATILQHVELTTDTTAEAGPLPVHAAITLKPTGEYLLSPR</sequence>
<dbReference type="AlphaFoldDB" id="A0A6L7F2R1"/>
<dbReference type="PRINTS" id="PR00385">
    <property type="entry name" value="P450"/>
</dbReference>
<dbReference type="PRINTS" id="PR00463">
    <property type="entry name" value="EP450I"/>
</dbReference>
<dbReference type="InterPro" id="IPR050196">
    <property type="entry name" value="Cytochrome_P450_Monoox"/>
</dbReference>
<keyword evidence="5 7" id="KW-0408">Iron</keyword>
<comment type="caution">
    <text evidence="8">The sequence shown here is derived from an EMBL/GenBank/DDBJ whole genome shotgun (WGS) entry which is preliminary data.</text>
</comment>
<keyword evidence="9" id="KW-1185">Reference proteome</keyword>
<gene>
    <name evidence="8" type="ORF">GRQ65_18100</name>
</gene>
<comment type="cofactor">
    <cofactor evidence="7">
        <name>heme</name>
        <dbReference type="ChEBI" id="CHEBI:30413"/>
    </cofactor>
</comment>
<reference evidence="8 9" key="1">
    <citation type="submission" date="2019-12" db="EMBL/GenBank/DDBJ databases">
        <authorList>
            <person name="Kun Z."/>
        </authorList>
    </citation>
    <scope>NUCLEOTIDE SEQUENCE [LARGE SCALE GENOMIC DNA]</scope>
    <source>
        <strain evidence="8 9">YIM 123512</strain>
    </source>
</reference>
<accession>A0A6L7F2R1</accession>
<proteinExistence type="inferred from homology"/>
<dbReference type="InterPro" id="IPR001128">
    <property type="entry name" value="Cyt_P450"/>
</dbReference>
<evidence type="ECO:0000256" key="3">
    <source>
        <dbReference type="ARBA" id="ARBA00022723"/>
    </source>
</evidence>
<dbReference type="GO" id="GO:0020037">
    <property type="term" value="F:heme binding"/>
    <property type="evidence" value="ECO:0007669"/>
    <property type="project" value="InterPro"/>
</dbReference>
<evidence type="ECO:0000256" key="2">
    <source>
        <dbReference type="ARBA" id="ARBA00022617"/>
    </source>
</evidence>
<dbReference type="Gene3D" id="1.10.630.10">
    <property type="entry name" value="Cytochrome P450"/>
    <property type="match status" value="1"/>
</dbReference>
<keyword evidence="3 7" id="KW-0479">Metal-binding</keyword>
<evidence type="ECO:0000256" key="6">
    <source>
        <dbReference type="ARBA" id="ARBA00023033"/>
    </source>
</evidence>
<evidence type="ECO:0000313" key="8">
    <source>
        <dbReference type="EMBL" id="MXG91462.1"/>
    </source>
</evidence>
<organism evidence="8 9">
    <name type="scientific">Nocardioides flavescens</name>
    <dbReference type="NCBI Taxonomy" id="2691959"/>
    <lineage>
        <taxon>Bacteria</taxon>
        <taxon>Bacillati</taxon>
        <taxon>Actinomycetota</taxon>
        <taxon>Actinomycetes</taxon>
        <taxon>Propionibacteriales</taxon>
        <taxon>Nocardioidaceae</taxon>
        <taxon>Nocardioides</taxon>
    </lineage>
</organism>
<dbReference type="GO" id="GO:0004497">
    <property type="term" value="F:monooxygenase activity"/>
    <property type="evidence" value="ECO:0007669"/>
    <property type="project" value="UniProtKB-KW"/>
</dbReference>
<feature type="binding site" description="axial binding residue" evidence="7">
    <location>
        <position position="406"/>
    </location>
    <ligand>
        <name>heme</name>
        <dbReference type="ChEBI" id="CHEBI:30413"/>
    </ligand>
    <ligandPart>
        <name>Fe</name>
        <dbReference type="ChEBI" id="CHEBI:18248"/>
    </ligandPart>
</feature>
<comment type="similarity">
    <text evidence="1">Belongs to the cytochrome P450 family.</text>
</comment>
<dbReference type="GO" id="GO:0005506">
    <property type="term" value="F:iron ion binding"/>
    <property type="evidence" value="ECO:0007669"/>
    <property type="project" value="InterPro"/>
</dbReference>
<dbReference type="InterPro" id="IPR036396">
    <property type="entry name" value="Cyt_P450_sf"/>
</dbReference>
<keyword evidence="2 7" id="KW-0349">Heme</keyword>
<dbReference type="InterPro" id="IPR002401">
    <property type="entry name" value="Cyt_P450_E_grp-I"/>
</dbReference>
<evidence type="ECO:0000313" key="9">
    <source>
        <dbReference type="Proteomes" id="UP000473325"/>
    </source>
</evidence>
<evidence type="ECO:0000256" key="4">
    <source>
        <dbReference type="ARBA" id="ARBA00023002"/>
    </source>
</evidence>
<dbReference type="EMBL" id="WUEK01000012">
    <property type="protein sequence ID" value="MXG91462.1"/>
    <property type="molecule type" value="Genomic_DNA"/>
</dbReference>
<evidence type="ECO:0000256" key="1">
    <source>
        <dbReference type="ARBA" id="ARBA00010617"/>
    </source>
</evidence>
<keyword evidence="6" id="KW-0503">Monooxygenase</keyword>
<dbReference type="Pfam" id="PF00067">
    <property type="entry name" value="p450"/>
    <property type="match status" value="1"/>
</dbReference>
<evidence type="ECO:0000256" key="5">
    <source>
        <dbReference type="ARBA" id="ARBA00023004"/>
    </source>
</evidence>
<name>A0A6L7F2R1_9ACTN</name>
<dbReference type="GO" id="GO:0016705">
    <property type="term" value="F:oxidoreductase activity, acting on paired donors, with incorporation or reduction of molecular oxygen"/>
    <property type="evidence" value="ECO:0007669"/>
    <property type="project" value="InterPro"/>
</dbReference>
<keyword evidence="4" id="KW-0560">Oxidoreductase</keyword>
<dbReference type="Proteomes" id="UP000473325">
    <property type="component" value="Unassembled WGS sequence"/>
</dbReference>